<dbReference type="EMBL" id="AP014936">
    <property type="protein sequence ID" value="BAU50302.1"/>
    <property type="molecule type" value="Genomic_DNA"/>
</dbReference>
<protein>
    <submittedName>
        <fullName evidence="2">Histidine kinase</fullName>
    </submittedName>
</protein>
<dbReference type="GO" id="GO:0016301">
    <property type="term" value="F:kinase activity"/>
    <property type="evidence" value="ECO:0007669"/>
    <property type="project" value="UniProtKB-KW"/>
</dbReference>
<name>A0A1C7AFW0_9GAMM</name>
<evidence type="ECO:0000259" key="1">
    <source>
        <dbReference type="Pfam" id="PF11845"/>
    </source>
</evidence>
<keyword evidence="2" id="KW-0418">Kinase</keyword>
<feature type="domain" description="Tll0287-like" evidence="1">
    <location>
        <begin position="135"/>
        <end position="263"/>
    </location>
</feature>
<dbReference type="InterPro" id="IPR021796">
    <property type="entry name" value="Tll0287-like_dom"/>
</dbReference>
<sequence>MRSQPHGEDHTMRPMSRGLLAGLAAVASVTVQAEIGDAARGGQPESLFIDKVPTAQGQATAELIAKALAKGRLVIFGHMGKLTDPKLGDKGFTGDYFMAHWKATLEPELMGLTPEQKPILEKLLWAGKQSIDNNQDRLNVKGVGWKNFLPAKWARETGDLLNTRTGIVTRQPSRAYRHPANRPDELDRKALVRATSAGFGGRPFGEFAMMGKQKVYRYYEPVPLMKPCLACHGEPKGERDILGYEKDGLKEGDVFGLISVAVPVTD</sequence>
<evidence type="ECO:0000313" key="2">
    <source>
        <dbReference type="EMBL" id="BAU50302.1"/>
    </source>
</evidence>
<proteinExistence type="predicted"/>
<reference evidence="2 3" key="1">
    <citation type="submission" date="2015-08" db="EMBL/GenBank/DDBJ databases">
        <title>Complete genome sequence of Sulfurifustis variabilis.</title>
        <authorList>
            <person name="Miura A."/>
            <person name="Kojima H."/>
            <person name="Fukui M."/>
        </authorList>
    </citation>
    <scope>NUCLEOTIDE SEQUENCE [LARGE SCALE GENOMIC DNA]</scope>
    <source>
        <strain evidence="3">skN76</strain>
    </source>
</reference>
<dbReference type="Proteomes" id="UP000218899">
    <property type="component" value="Chromosome"/>
</dbReference>
<evidence type="ECO:0000313" key="3">
    <source>
        <dbReference type="Proteomes" id="UP000218899"/>
    </source>
</evidence>
<dbReference type="AlphaFoldDB" id="A0A1C7AFW0"/>
<keyword evidence="3" id="KW-1185">Reference proteome</keyword>
<dbReference type="OrthoDB" id="7058251at2"/>
<organism evidence="2 3">
    <name type="scientific">Sulfurifustis variabilis</name>
    <dbReference type="NCBI Taxonomy" id="1675686"/>
    <lineage>
        <taxon>Bacteria</taxon>
        <taxon>Pseudomonadati</taxon>
        <taxon>Pseudomonadota</taxon>
        <taxon>Gammaproteobacteria</taxon>
        <taxon>Acidiferrobacterales</taxon>
        <taxon>Acidiferrobacteraceae</taxon>
        <taxon>Sulfurifustis</taxon>
    </lineage>
</organism>
<keyword evidence="2" id="KW-0808">Transferase</keyword>
<dbReference type="KEGG" id="sva:SVA_3768"/>
<accession>A0A1C7AFW0</accession>
<gene>
    <name evidence="2" type="ORF">SVA_3768</name>
</gene>
<dbReference type="Pfam" id="PF11845">
    <property type="entry name" value="Tll0287-like"/>
    <property type="match status" value="1"/>
</dbReference>